<dbReference type="PANTHER" id="PTHR48025">
    <property type="entry name" value="OS02G0815200 PROTEIN"/>
    <property type="match status" value="1"/>
</dbReference>
<feature type="compositionally biased region" description="Gly residues" evidence="3">
    <location>
        <begin position="63"/>
        <end position="80"/>
    </location>
</feature>
<dbReference type="InParanoid" id="G7E2F8"/>
<feature type="region of interest" description="Disordered" evidence="3">
    <location>
        <begin position="1"/>
        <end position="107"/>
    </location>
</feature>
<dbReference type="SMART" id="SM00360">
    <property type="entry name" value="RRM"/>
    <property type="match status" value="1"/>
</dbReference>
<evidence type="ECO:0000259" key="4">
    <source>
        <dbReference type="PROSITE" id="PS50102"/>
    </source>
</evidence>
<dbReference type="SUPFAM" id="SSF54928">
    <property type="entry name" value="RNA-binding domain, RBD"/>
    <property type="match status" value="1"/>
</dbReference>
<dbReference type="InterPro" id="IPR000504">
    <property type="entry name" value="RRM_dom"/>
</dbReference>
<dbReference type="InterPro" id="IPR035979">
    <property type="entry name" value="RBD_domain_sf"/>
</dbReference>
<evidence type="ECO:0000256" key="3">
    <source>
        <dbReference type="SAM" id="MobiDB-lite"/>
    </source>
</evidence>
<reference evidence="5 6" key="2">
    <citation type="journal article" date="2012" name="Open Biol.">
        <title>Characteristics of nucleosomes and linker DNA regions on the genome of the basidiomycete Mixia osmundae revealed by mono- and dinucleosome mapping.</title>
        <authorList>
            <person name="Nishida H."/>
            <person name="Kondo S."/>
            <person name="Matsumoto T."/>
            <person name="Suzuki Y."/>
            <person name="Yoshikawa H."/>
            <person name="Taylor T.D."/>
            <person name="Sugiyama J."/>
        </authorList>
    </citation>
    <scope>NUCLEOTIDE SEQUENCE [LARGE SCALE GENOMIC DNA]</scope>
    <source>
        <strain evidence="6">CBS 9802 / IAM 14324 / JCM 22182 / KY 12970</strain>
    </source>
</reference>
<evidence type="ECO:0000256" key="1">
    <source>
        <dbReference type="ARBA" id="ARBA00022884"/>
    </source>
</evidence>
<dbReference type="Pfam" id="PF00076">
    <property type="entry name" value="RRM_1"/>
    <property type="match status" value="1"/>
</dbReference>
<dbReference type="Proteomes" id="UP000009131">
    <property type="component" value="Unassembled WGS sequence"/>
</dbReference>
<evidence type="ECO:0000313" key="6">
    <source>
        <dbReference type="Proteomes" id="UP000009131"/>
    </source>
</evidence>
<feature type="domain" description="RRM" evidence="4">
    <location>
        <begin position="106"/>
        <end position="184"/>
    </location>
</feature>
<dbReference type="AlphaFoldDB" id="G7E2F8"/>
<keyword evidence="1 2" id="KW-0694">RNA-binding</keyword>
<dbReference type="HOGENOM" id="CLU_1396663_0_0_1"/>
<accession>G7E2F8</accession>
<proteinExistence type="predicted"/>
<dbReference type="InterPro" id="IPR050502">
    <property type="entry name" value="Euk_RNA-bind_prot"/>
</dbReference>
<sequence>MSISMIRSLQRASRVPAQSLARMSFSTTPTRAYDDERGGYGGDRGGYGGNQSRGGYGDREGRGGGGRSGYGDRQGGGGGSYSDRRGGGGYGSRPQRRAPQGTPSDTRVFVAGLPWTVRDNDLAGFFEEFNPTDVTVVMDRIDPSRSKGFGFLRVADKSTQEALIAKFNGAEMDGRTLVVNAGFDRTEQPRSDPEY</sequence>
<feature type="compositionally biased region" description="Polar residues" evidence="3">
    <location>
        <begin position="1"/>
        <end position="11"/>
    </location>
</feature>
<reference evidence="5 6" key="1">
    <citation type="journal article" date="2011" name="J. Gen. Appl. Microbiol.">
        <title>Draft genome sequencing of the enigmatic basidiomycete Mixia osmundae.</title>
        <authorList>
            <person name="Nishida H."/>
            <person name="Nagatsuka Y."/>
            <person name="Sugiyama J."/>
        </authorList>
    </citation>
    <scope>NUCLEOTIDE SEQUENCE [LARGE SCALE GENOMIC DNA]</scope>
    <source>
        <strain evidence="6">CBS 9802 / IAM 14324 / JCM 22182 / KY 12970</strain>
    </source>
</reference>
<organism evidence="5 6">
    <name type="scientific">Mixia osmundae (strain CBS 9802 / IAM 14324 / JCM 22182 / KY 12970)</name>
    <dbReference type="NCBI Taxonomy" id="764103"/>
    <lineage>
        <taxon>Eukaryota</taxon>
        <taxon>Fungi</taxon>
        <taxon>Dikarya</taxon>
        <taxon>Basidiomycota</taxon>
        <taxon>Pucciniomycotina</taxon>
        <taxon>Mixiomycetes</taxon>
        <taxon>Mixiales</taxon>
        <taxon>Mixiaceae</taxon>
        <taxon>Mixia</taxon>
    </lineage>
</organism>
<evidence type="ECO:0000256" key="2">
    <source>
        <dbReference type="PROSITE-ProRule" id="PRU00176"/>
    </source>
</evidence>
<dbReference type="eggNOG" id="KOG0118">
    <property type="taxonomic scope" value="Eukaryota"/>
</dbReference>
<evidence type="ECO:0000313" key="5">
    <source>
        <dbReference type="EMBL" id="GAA97018.1"/>
    </source>
</evidence>
<comment type="caution">
    <text evidence="5">The sequence shown here is derived from an EMBL/GenBank/DDBJ whole genome shotgun (WGS) entry which is preliminary data.</text>
</comment>
<dbReference type="InterPro" id="IPR012677">
    <property type="entry name" value="Nucleotide-bd_a/b_plait_sf"/>
</dbReference>
<dbReference type="Gene3D" id="3.30.70.330">
    <property type="match status" value="1"/>
</dbReference>
<feature type="compositionally biased region" description="Gly residues" evidence="3">
    <location>
        <begin position="39"/>
        <end position="55"/>
    </location>
</feature>
<dbReference type="PANTHER" id="PTHR48025:SF1">
    <property type="entry name" value="RRM DOMAIN-CONTAINING PROTEIN"/>
    <property type="match status" value="1"/>
</dbReference>
<dbReference type="RefSeq" id="XP_014565455.1">
    <property type="nucleotide sequence ID" value="XM_014709969.1"/>
</dbReference>
<dbReference type="EMBL" id="BABT02000110">
    <property type="protein sequence ID" value="GAA97018.1"/>
    <property type="molecule type" value="Genomic_DNA"/>
</dbReference>
<dbReference type="OrthoDB" id="439808at2759"/>
<gene>
    <name evidence="5" type="primary">Mo03693</name>
    <name evidence="5" type="ORF">E5Q_03693</name>
</gene>
<dbReference type="STRING" id="764103.G7E2F8"/>
<dbReference type="GO" id="GO:0003729">
    <property type="term" value="F:mRNA binding"/>
    <property type="evidence" value="ECO:0007669"/>
    <property type="project" value="TreeGrafter"/>
</dbReference>
<dbReference type="GO" id="GO:0005634">
    <property type="term" value="C:nucleus"/>
    <property type="evidence" value="ECO:0007669"/>
    <property type="project" value="TreeGrafter"/>
</dbReference>
<dbReference type="PROSITE" id="PS50102">
    <property type="entry name" value="RRM"/>
    <property type="match status" value="1"/>
</dbReference>
<keyword evidence="6" id="KW-1185">Reference proteome</keyword>
<protein>
    <recommendedName>
        <fullName evidence="4">RRM domain-containing protein</fullName>
    </recommendedName>
</protein>
<name>G7E2F8_MIXOS</name>